<dbReference type="InterPro" id="IPR025657">
    <property type="entry name" value="RadC_JAB"/>
</dbReference>
<dbReference type="GO" id="GO:0006508">
    <property type="term" value="P:proteolysis"/>
    <property type="evidence" value="ECO:0007669"/>
    <property type="project" value="UniProtKB-KW"/>
</dbReference>
<evidence type="ECO:0000256" key="5">
    <source>
        <dbReference type="ARBA" id="ARBA00022833"/>
    </source>
</evidence>
<dbReference type="EMBL" id="DVOO01000002">
    <property type="protein sequence ID" value="HIV24228.1"/>
    <property type="molecule type" value="Genomic_DNA"/>
</dbReference>
<evidence type="ECO:0000313" key="10">
    <source>
        <dbReference type="Proteomes" id="UP000824169"/>
    </source>
</evidence>
<evidence type="ECO:0000256" key="6">
    <source>
        <dbReference type="ARBA" id="ARBA00023049"/>
    </source>
</evidence>
<reference evidence="9" key="2">
    <citation type="journal article" date="2021" name="PeerJ">
        <title>Extensive microbial diversity within the chicken gut microbiome revealed by metagenomics and culture.</title>
        <authorList>
            <person name="Gilroy R."/>
            <person name="Ravi A."/>
            <person name="Getino M."/>
            <person name="Pursley I."/>
            <person name="Horton D.L."/>
            <person name="Alikhan N.F."/>
            <person name="Baker D."/>
            <person name="Gharbi K."/>
            <person name="Hall N."/>
            <person name="Watson M."/>
            <person name="Adriaenssens E.M."/>
            <person name="Foster-Nyarko E."/>
            <person name="Jarju S."/>
            <person name="Secka A."/>
            <person name="Antonio M."/>
            <person name="Oren A."/>
            <person name="Chaudhuri R.R."/>
            <person name="La Ragione R."/>
            <person name="Hildebrand F."/>
            <person name="Pallen M.J."/>
        </authorList>
    </citation>
    <scope>NUCLEOTIDE SEQUENCE</scope>
    <source>
        <strain evidence="9">CHK188-20938</strain>
    </source>
</reference>
<name>A0A9D1P057_9FIRM</name>
<dbReference type="AlphaFoldDB" id="A0A9D1P057"/>
<evidence type="ECO:0000256" key="1">
    <source>
        <dbReference type="ARBA" id="ARBA00010243"/>
    </source>
</evidence>
<evidence type="ECO:0000256" key="2">
    <source>
        <dbReference type="ARBA" id="ARBA00022670"/>
    </source>
</evidence>
<dbReference type="PROSITE" id="PS50249">
    <property type="entry name" value="MPN"/>
    <property type="match status" value="1"/>
</dbReference>
<organism evidence="9 10">
    <name type="scientific">Candidatus Scatomonas pullistercoris</name>
    <dbReference type="NCBI Taxonomy" id="2840920"/>
    <lineage>
        <taxon>Bacteria</taxon>
        <taxon>Bacillati</taxon>
        <taxon>Bacillota</taxon>
        <taxon>Clostridia</taxon>
        <taxon>Lachnospirales</taxon>
        <taxon>Lachnospiraceae</taxon>
        <taxon>Lachnospiraceae incertae sedis</taxon>
        <taxon>Candidatus Scatomonas</taxon>
    </lineage>
</organism>
<dbReference type="Pfam" id="PF20582">
    <property type="entry name" value="UPF0758_N"/>
    <property type="match status" value="1"/>
</dbReference>
<dbReference type="PANTHER" id="PTHR30471:SF3">
    <property type="entry name" value="UPF0758 PROTEIN YEES-RELATED"/>
    <property type="match status" value="1"/>
</dbReference>
<keyword evidence="2" id="KW-0645">Protease</keyword>
<evidence type="ECO:0000256" key="7">
    <source>
        <dbReference type="RuleBase" id="RU003797"/>
    </source>
</evidence>
<proteinExistence type="inferred from homology"/>
<keyword evidence="4" id="KW-0378">Hydrolase</keyword>
<evidence type="ECO:0000259" key="8">
    <source>
        <dbReference type="PROSITE" id="PS50249"/>
    </source>
</evidence>
<dbReference type="PROSITE" id="PS01302">
    <property type="entry name" value="UPF0758"/>
    <property type="match status" value="1"/>
</dbReference>
<dbReference type="Pfam" id="PF04002">
    <property type="entry name" value="RadC"/>
    <property type="match status" value="1"/>
</dbReference>
<keyword evidence="5" id="KW-0862">Zinc</keyword>
<dbReference type="CDD" id="cd08071">
    <property type="entry name" value="MPN_DUF2466"/>
    <property type="match status" value="1"/>
</dbReference>
<dbReference type="InterPro" id="IPR001405">
    <property type="entry name" value="UPF0758"/>
</dbReference>
<feature type="domain" description="MPN" evidence="8">
    <location>
        <begin position="109"/>
        <end position="231"/>
    </location>
</feature>
<dbReference type="PANTHER" id="PTHR30471">
    <property type="entry name" value="DNA REPAIR PROTEIN RADC"/>
    <property type="match status" value="1"/>
</dbReference>
<evidence type="ECO:0000256" key="3">
    <source>
        <dbReference type="ARBA" id="ARBA00022723"/>
    </source>
</evidence>
<gene>
    <name evidence="9" type="primary">radC</name>
    <name evidence="9" type="ORF">IAB71_00310</name>
</gene>
<keyword evidence="6" id="KW-0482">Metalloprotease</keyword>
<dbReference type="GO" id="GO:0008237">
    <property type="term" value="F:metallopeptidase activity"/>
    <property type="evidence" value="ECO:0007669"/>
    <property type="project" value="UniProtKB-KW"/>
</dbReference>
<protein>
    <submittedName>
        <fullName evidence="9">DNA repair protein RadC</fullName>
    </submittedName>
</protein>
<evidence type="ECO:0000313" key="9">
    <source>
        <dbReference type="EMBL" id="HIV24228.1"/>
    </source>
</evidence>
<dbReference type="GO" id="GO:0046872">
    <property type="term" value="F:metal ion binding"/>
    <property type="evidence" value="ECO:0007669"/>
    <property type="project" value="UniProtKB-KW"/>
</dbReference>
<dbReference type="Gene3D" id="3.40.140.10">
    <property type="entry name" value="Cytidine Deaminase, domain 2"/>
    <property type="match status" value="1"/>
</dbReference>
<evidence type="ECO:0000256" key="4">
    <source>
        <dbReference type="ARBA" id="ARBA00022801"/>
    </source>
</evidence>
<keyword evidence="3" id="KW-0479">Metal-binding</keyword>
<dbReference type="InterPro" id="IPR020891">
    <property type="entry name" value="UPF0758_CS"/>
</dbReference>
<comment type="caution">
    <text evidence="9">The sequence shown here is derived from an EMBL/GenBank/DDBJ whole genome shotgun (WGS) entry which is preliminary data.</text>
</comment>
<dbReference type="InterPro" id="IPR046778">
    <property type="entry name" value="UPF0758_N"/>
</dbReference>
<dbReference type="NCBIfam" id="TIGR00608">
    <property type="entry name" value="radc"/>
    <property type="match status" value="1"/>
</dbReference>
<comment type="similarity">
    <text evidence="1 7">Belongs to the UPF0758 family.</text>
</comment>
<reference evidence="9" key="1">
    <citation type="submission" date="2020-10" db="EMBL/GenBank/DDBJ databases">
        <authorList>
            <person name="Gilroy R."/>
        </authorList>
    </citation>
    <scope>NUCLEOTIDE SEQUENCE</scope>
    <source>
        <strain evidence="9">CHK188-20938</strain>
    </source>
</reference>
<accession>A0A9D1P057</accession>
<dbReference type="NCBIfam" id="NF000642">
    <property type="entry name" value="PRK00024.1"/>
    <property type="match status" value="1"/>
</dbReference>
<dbReference type="Proteomes" id="UP000824169">
    <property type="component" value="Unassembled WGS sequence"/>
</dbReference>
<sequence length="241" mass="27071">MKEKITTKELPQEERPYEKCLEKGPEALSDAELLAVILRCGSRELSSVELAREILNRCRFREGLLGIYHLSVRQLREISGVGPVKAIQIKCVAELSKRMAQASAGRQLNFRDPDSIASYYMEMLRHEEQENLICIMLDTKNHFLGDTTVTKGTVNASLISPRELFLEALRFHAVNLILIHNHPSGDPTPSREDLSVTRRVARAGELLGIMLLDHIIIGDRQYVSLLREGFLSGGFCAEGTE</sequence>
<dbReference type="InterPro" id="IPR037518">
    <property type="entry name" value="MPN"/>
</dbReference>